<dbReference type="InterPro" id="IPR027417">
    <property type="entry name" value="P-loop_NTPase"/>
</dbReference>
<evidence type="ECO:0008006" key="3">
    <source>
        <dbReference type="Google" id="ProtNLM"/>
    </source>
</evidence>
<dbReference type="SUPFAM" id="SSF52540">
    <property type="entry name" value="P-loop containing nucleoside triphosphate hydrolases"/>
    <property type="match status" value="1"/>
</dbReference>
<dbReference type="Proteomes" id="UP001432360">
    <property type="component" value="Chromosome"/>
</dbReference>
<dbReference type="InterPro" id="IPR059206">
    <property type="entry name" value="Sll1717-like"/>
</dbReference>
<dbReference type="EMBL" id="CP133148">
    <property type="protein sequence ID" value="WVT04044.1"/>
    <property type="molecule type" value="Genomic_DNA"/>
</dbReference>
<accession>A0ABZ2BF44</accession>
<evidence type="ECO:0000313" key="1">
    <source>
        <dbReference type="EMBL" id="WVT04044.1"/>
    </source>
</evidence>
<reference evidence="1" key="1">
    <citation type="submission" date="2023-08" db="EMBL/GenBank/DDBJ databases">
        <title>Complete genome sequence of Sinorhizobium chiapanecum ITTG S70 isolated from Acaciella angustissima nodules in Chiapas-Mexico.</title>
        <authorList>
            <person name="Rincon-Rosales R."/>
            <person name="Rogel M.A."/>
            <person name="Rincon-Medina C.I."/>
            <person name="Guerrero G."/>
            <person name="Manzano-Gomez L.A."/>
            <person name="Lopez-Lopez A."/>
            <person name="Rincon Molina F.A."/>
            <person name="Martinez-Romero E."/>
        </authorList>
    </citation>
    <scope>NUCLEOTIDE SEQUENCE</scope>
    <source>
        <strain evidence="1">ITTG S70</strain>
    </source>
</reference>
<organism evidence="1 2">
    <name type="scientific">Sinorhizobium chiapasense</name>
    <dbReference type="NCBI Taxonomy" id="501572"/>
    <lineage>
        <taxon>Bacteria</taxon>
        <taxon>Pseudomonadati</taxon>
        <taxon>Pseudomonadota</taxon>
        <taxon>Alphaproteobacteria</taxon>
        <taxon>Hyphomicrobiales</taxon>
        <taxon>Rhizobiaceae</taxon>
        <taxon>Sinorhizobium/Ensifer group</taxon>
        <taxon>Sinorhizobium</taxon>
    </lineage>
</organism>
<sequence length="554" mass="63658">MTRNNNIITRDIRVGKNAAEEDTELLFECFVDSSALHEAMDVNSNASIISGRTGSGKSAIIQYINRRERTSFLSPVDMAMTHISNSDVLRFLNDIGADLNLFFQAIWKHVLLVEYIRLKYRITDEKNSTGWFNGIWQTFNTDRSKARALAYLEKYAGNLWVTIDENVKQLTESYEGRIQAELGIDVSKFATKAGYGANLSQQNKTEYIARVRKIMNADQLQDLSKVISLLADGSSSAMNNHYILIDHLDERWVDEGIKYKLINSLVEALPKFRPIRNLKIVVALRTDVIERSIQENEDSAFQREKFRDKLIGIEWNEKSLKELIDKRIGLTFRRKYSPQRQVLFDDLFTQKVKGQSPFDYILDRTLLRPRDLISFTNECLETADQKYAISPSDIQNAELRYSQYRYEALLDEWRVPFPSLSLIMELLRGKEHAFRLGEFTDHEIDNTALEIIARKKPYLNSLSRSATALCDNPSPHARSLFKRTLASVLYRVGAIGLKLSPDEPVIYAHRNRPIVSAAEIDEETGVRVVKMLYAYLRINEKGKKPKPALQPERG</sequence>
<protein>
    <recommendedName>
        <fullName evidence="3">DNA repair ATPase</fullName>
    </recommendedName>
</protein>
<name>A0ABZ2BF44_9HYPH</name>
<dbReference type="NCBIfam" id="NF047389">
    <property type="entry name" value="ATPase_Sll1717"/>
    <property type="match status" value="1"/>
</dbReference>
<dbReference type="RefSeq" id="WP_331373238.1">
    <property type="nucleotide sequence ID" value="NZ_CP133148.1"/>
</dbReference>
<evidence type="ECO:0000313" key="2">
    <source>
        <dbReference type="Proteomes" id="UP001432360"/>
    </source>
</evidence>
<proteinExistence type="predicted"/>
<gene>
    <name evidence="1" type="ORF">RB548_01110</name>
</gene>
<keyword evidence="2" id="KW-1185">Reference proteome</keyword>